<keyword evidence="4 6" id="KW-0472">Membrane</keyword>
<comment type="subcellular location">
    <subcellularLocation>
        <location evidence="1">Membrane</location>
        <topology evidence="1">Multi-pass membrane protein</topology>
    </subcellularLocation>
</comment>
<gene>
    <name evidence="7" type="ORF">AFUS01_LOCUS42580</name>
</gene>
<keyword evidence="3 6" id="KW-1133">Transmembrane helix</keyword>
<evidence type="ECO:0000256" key="4">
    <source>
        <dbReference type="ARBA" id="ARBA00023136"/>
    </source>
</evidence>
<proteinExistence type="inferred from homology"/>
<feature type="transmembrane region" description="Helical" evidence="6">
    <location>
        <begin position="33"/>
        <end position="53"/>
    </location>
</feature>
<evidence type="ECO:0000256" key="3">
    <source>
        <dbReference type="ARBA" id="ARBA00022989"/>
    </source>
</evidence>
<dbReference type="InterPro" id="IPR059010">
    <property type="entry name" value="TMEM179-179B"/>
</dbReference>
<evidence type="ECO:0000256" key="1">
    <source>
        <dbReference type="ARBA" id="ARBA00004141"/>
    </source>
</evidence>
<keyword evidence="2 6" id="KW-0812">Transmembrane</keyword>
<accession>A0A8J2M685</accession>
<dbReference type="InterPro" id="IPR029673">
    <property type="entry name" value="TMEM179"/>
</dbReference>
<evidence type="ECO:0000256" key="2">
    <source>
        <dbReference type="ARBA" id="ARBA00022692"/>
    </source>
</evidence>
<evidence type="ECO:0000256" key="6">
    <source>
        <dbReference type="SAM" id="Phobius"/>
    </source>
</evidence>
<dbReference type="EMBL" id="CAJVCH010567665">
    <property type="protein sequence ID" value="CAG7832925.1"/>
    <property type="molecule type" value="Genomic_DNA"/>
</dbReference>
<protein>
    <submittedName>
        <fullName evidence="7">Uncharacterized protein</fullName>
    </submittedName>
</protein>
<dbReference type="OrthoDB" id="8173371at2759"/>
<organism evidence="7 8">
    <name type="scientific">Allacma fusca</name>
    <dbReference type="NCBI Taxonomy" id="39272"/>
    <lineage>
        <taxon>Eukaryota</taxon>
        <taxon>Metazoa</taxon>
        <taxon>Ecdysozoa</taxon>
        <taxon>Arthropoda</taxon>
        <taxon>Hexapoda</taxon>
        <taxon>Collembola</taxon>
        <taxon>Symphypleona</taxon>
        <taxon>Sminthuridae</taxon>
        <taxon>Allacma</taxon>
    </lineage>
</organism>
<dbReference type="AlphaFoldDB" id="A0A8J2M685"/>
<dbReference type="PANTHER" id="PTHR31872">
    <property type="entry name" value="TRANSMEMBRANE PROTEIN 179"/>
    <property type="match status" value="1"/>
</dbReference>
<evidence type="ECO:0000313" key="8">
    <source>
        <dbReference type="Proteomes" id="UP000708208"/>
    </source>
</evidence>
<feature type="transmembrane region" description="Helical" evidence="6">
    <location>
        <begin position="133"/>
        <end position="156"/>
    </location>
</feature>
<comment type="caution">
    <text evidence="7">The sequence shown here is derived from an EMBL/GenBank/DDBJ whole genome shotgun (WGS) entry which is preliminary data.</text>
</comment>
<dbReference type="Pfam" id="PF26158">
    <property type="entry name" value="Claudin_TMEM179-179B"/>
    <property type="match status" value="1"/>
</dbReference>
<dbReference type="Proteomes" id="UP000708208">
    <property type="component" value="Unassembled WGS sequence"/>
</dbReference>
<dbReference type="PANTHER" id="PTHR31872:SF4">
    <property type="entry name" value="TRANSMEMBRANE PROTEIN 179"/>
    <property type="match status" value="1"/>
</dbReference>
<keyword evidence="8" id="KW-1185">Reference proteome</keyword>
<feature type="transmembrane region" description="Helical" evidence="6">
    <location>
        <begin position="98"/>
        <end position="121"/>
    </location>
</feature>
<evidence type="ECO:0000256" key="5">
    <source>
        <dbReference type="ARBA" id="ARBA00093776"/>
    </source>
</evidence>
<reference evidence="7" key="1">
    <citation type="submission" date="2021-06" db="EMBL/GenBank/DDBJ databases">
        <authorList>
            <person name="Hodson N. C."/>
            <person name="Mongue J. A."/>
            <person name="Jaron S. K."/>
        </authorList>
    </citation>
    <scope>NUCLEOTIDE SEQUENCE</scope>
</reference>
<name>A0A8J2M685_9HEXA</name>
<comment type="similarity">
    <text evidence="5">Belongs to the TMEM179 family.</text>
</comment>
<evidence type="ECO:0000313" key="7">
    <source>
        <dbReference type="EMBL" id="CAG7832925.1"/>
    </source>
</evidence>
<sequence>MDPSKRTLKPPIKISILEKPSEDVSYCWKACQLFSYVIVVISGIATSMAIGNIQRMFHDECVLYSNLTVTKVVNGSEIHLLPADQHWGSRDKCNYCQFLPVASVICAGIWGTLFVMCGRGGNSSRNLPQPWRIVPPAIVFNFVFVVLSCVSVVLTFEGFSVFCSSLESSLNISR</sequence>